<keyword evidence="6" id="KW-1185">Reference proteome</keyword>
<keyword evidence="4" id="KW-0963">Cytoplasm</keyword>
<dbReference type="InterPro" id="IPR029001">
    <property type="entry name" value="ITPase-like_fam"/>
</dbReference>
<dbReference type="PANTHER" id="PTHR43213:SF5">
    <property type="entry name" value="BIFUNCTIONAL DTTP_UTP PYROPHOSPHATASE_METHYLTRANSFERASE PROTEIN-RELATED"/>
    <property type="match status" value="1"/>
</dbReference>
<dbReference type="Proteomes" id="UP000198728">
    <property type="component" value="Unassembled WGS sequence"/>
</dbReference>
<evidence type="ECO:0000256" key="3">
    <source>
        <dbReference type="ARBA" id="ARBA00023080"/>
    </source>
</evidence>
<dbReference type="CDD" id="cd00555">
    <property type="entry name" value="Maf"/>
    <property type="match status" value="1"/>
</dbReference>
<dbReference type="Pfam" id="PF02545">
    <property type="entry name" value="Maf"/>
    <property type="match status" value="1"/>
</dbReference>
<comment type="similarity">
    <text evidence="4">Belongs to the Maf family.</text>
</comment>
<dbReference type="GO" id="GO:0047429">
    <property type="term" value="F:nucleoside triphosphate diphosphatase activity"/>
    <property type="evidence" value="ECO:0007669"/>
    <property type="project" value="UniProtKB-EC"/>
</dbReference>
<dbReference type="AlphaFoldDB" id="A0A1I1M6B1"/>
<evidence type="ECO:0000256" key="1">
    <source>
        <dbReference type="ARBA" id="ARBA00001968"/>
    </source>
</evidence>
<accession>A0A1I1M6B1</accession>
<feature type="active site" description="Proton acceptor" evidence="4">
    <location>
        <position position="80"/>
    </location>
</feature>
<dbReference type="InterPro" id="IPR003697">
    <property type="entry name" value="Maf-like"/>
</dbReference>
<evidence type="ECO:0000313" key="5">
    <source>
        <dbReference type="EMBL" id="SFC80959.1"/>
    </source>
</evidence>
<comment type="caution">
    <text evidence="4">Lacks conserved residue(s) required for the propagation of feature annotation.</text>
</comment>
<protein>
    <recommendedName>
        <fullName evidence="4">Nucleoside triphosphate pyrophosphatase</fullName>
        <ecNumber evidence="4">3.6.1.9</ecNumber>
    </recommendedName>
    <alternativeName>
        <fullName evidence="4">Nucleotide pyrophosphatase</fullName>
        <shortName evidence="4">Nucleotide PPase</shortName>
    </alternativeName>
</protein>
<dbReference type="HAMAP" id="MF_00528">
    <property type="entry name" value="Maf"/>
    <property type="match status" value="1"/>
</dbReference>
<sequence length="203" mass="22251">MSAPPVPRLLLASRSEIRAQMLRNAGVAFEVRSAPVDEEAVRLGMEAEGASPRDIADQLAEMKAARVAARSPEDLVLGCDQVLDFDGRALAKPHSPEEARTQLARMSGKPHDLYSAAVLFHLGTPVWRHVGRVRMQMRPLSDAYIAAYVARNWDDIRHCVGAYQLEAEGARLFSSVQGDYFSVLGLPLLPLLDHLVARGVLDT</sequence>
<dbReference type="OrthoDB" id="9813962at2"/>
<evidence type="ECO:0000313" key="6">
    <source>
        <dbReference type="Proteomes" id="UP000198728"/>
    </source>
</evidence>
<comment type="catalytic activity">
    <reaction evidence="4">
        <text>a ribonucleoside 5'-triphosphate + H2O = a ribonucleoside 5'-phosphate + diphosphate + H(+)</text>
        <dbReference type="Rhea" id="RHEA:23996"/>
        <dbReference type="ChEBI" id="CHEBI:15377"/>
        <dbReference type="ChEBI" id="CHEBI:15378"/>
        <dbReference type="ChEBI" id="CHEBI:33019"/>
        <dbReference type="ChEBI" id="CHEBI:58043"/>
        <dbReference type="ChEBI" id="CHEBI:61557"/>
        <dbReference type="EC" id="3.6.1.9"/>
    </reaction>
</comment>
<comment type="catalytic activity">
    <reaction evidence="4">
        <text>a 2'-deoxyribonucleoside 5'-triphosphate + H2O = a 2'-deoxyribonucleoside 5'-phosphate + diphosphate + H(+)</text>
        <dbReference type="Rhea" id="RHEA:44644"/>
        <dbReference type="ChEBI" id="CHEBI:15377"/>
        <dbReference type="ChEBI" id="CHEBI:15378"/>
        <dbReference type="ChEBI" id="CHEBI:33019"/>
        <dbReference type="ChEBI" id="CHEBI:61560"/>
        <dbReference type="ChEBI" id="CHEBI:65317"/>
        <dbReference type="EC" id="3.6.1.9"/>
    </reaction>
</comment>
<comment type="cofactor">
    <cofactor evidence="1 4">
        <name>a divalent metal cation</name>
        <dbReference type="ChEBI" id="CHEBI:60240"/>
    </cofactor>
</comment>
<comment type="function">
    <text evidence="4">Nucleoside triphosphate pyrophosphatase. May have a dual role in cell division arrest and in preventing the incorporation of modified nucleotides into cellular nucleic acids.</text>
</comment>
<dbReference type="EMBL" id="FOLG01000009">
    <property type="protein sequence ID" value="SFC80959.1"/>
    <property type="molecule type" value="Genomic_DNA"/>
</dbReference>
<keyword evidence="2 4" id="KW-0378">Hydrolase</keyword>
<keyword evidence="3 4" id="KW-0546">Nucleotide metabolism</keyword>
<dbReference type="PIRSF" id="PIRSF006305">
    <property type="entry name" value="Maf"/>
    <property type="match status" value="1"/>
</dbReference>
<evidence type="ECO:0000256" key="4">
    <source>
        <dbReference type="HAMAP-Rule" id="MF_00528"/>
    </source>
</evidence>
<dbReference type="RefSeq" id="WP_093361547.1">
    <property type="nucleotide sequence ID" value="NZ_FOLG01000009.1"/>
</dbReference>
<name>A0A1I1M6B1_9RHOB</name>
<gene>
    <name evidence="5" type="ORF">SAMN04488094_109176</name>
</gene>
<comment type="subcellular location">
    <subcellularLocation>
        <location evidence="4">Cytoplasm</location>
    </subcellularLocation>
</comment>
<reference evidence="5 6" key="1">
    <citation type="submission" date="2016-10" db="EMBL/GenBank/DDBJ databases">
        <authorList>
            <person name="de Groot N.N."/>
        </authorList>
    </citation>
    <scope>NUCLEOTIDE SEQUENCE [LARGE SCALE GENOMIC DNA]</scope>
    <source>
        <strain evidence="5 6">DSM 19548</strain>
    </source>
</reference>
<dbReference type="GO" id="GO:0005737">
    <property type="term" value="C:cytoplasm"/>
    <property type="evidence" value="ECO:0007669"/>
    <property type="project" value="UniProtKB-SubCell"/>
</dbReference>
<dbReference type="PANTHER" id="PTHR43213">
    <property type="entry name" value="BIFUNCTIONAL DTTP/UTP PYROPHOSPHATASE/METHYLTRANSFERASE PROTEIN-RELATED"/>
    <property type="match status" value="1"/>
</dbReference>
<proteinExistence type="inferred from homology"/>
<dbReference type="STRING" id="441112.SAMN04488094_109176"/>
<evidence type="ECO:0000256" key="2">
    <source>
        <dbReference type="ARBA" id="ARBA00022801"/>
    </source>
</evidence>
<dbReference type="EC" id="3.6.1.9" evidence="4"/>
<dbReference type="Gene3D" id="3.90.950.10">
    <property type="match status" value="1"/>
</dbReference>
<organism evidence="5 6">
    <name type="scientific">Tropicimonas isoalkanivorans</name>
    <dbReference type="NCBI Taxonomy" id="441112"/>
    <lineage>
        <taxon>Bacteria</taxon>
        <taxon>Pseudomonadati</taxon>
        <taxon>Pseudomonadota</taxon>
        <taxon>Alphaproteobacteria</taxon>
        <taxon>Rhodobacterales</taxon>
        <taxon>Roseobacteraceae</taxon>
        <taxon>Tropicimonas</taxon>
    </lineage>
</organism>
<dbReference type="SUPFAM" id="SSF52972">
    <property type="entry name" value="ITPase-like"/>
    <property type="match status" value="1"/>
</dbReference>
<dbReference type="GO" id="GO:0009117">
    <property type="term" value="P:nucleotide metabolic process"/>
    <property type="evidence" value="ECO:0007669"/>
    <property type="project" value="UniProtKB-KW"/>
</dbReference>